<gene>
    <name evidence="1" type="ORF">Cba03nite_65880</name>
</gene>
<dbReference type="EMBL" id="BONF01000045">
    <property type="protein sequence ID" value="GIF85239.1"/>
    <property type="molecule type" value="Genomic_DNA"/>
</dbReference>
<dbReference type="Gene3D" id="1.25.40.10">
    <property type="entry name" value="Tetratricopeptide repeat domain"/>
    <property type="match status" value="1"/>
</dbReference>
<comment type="caution">
    <text evidence="1">The sequence shown here is derived from an EMBL/GenBank/DDBJ whole genome shotgun (WGS) entry which is preliminary data.</text>
</comment>
<evidence type="ECO:0000313" key="1">
    <source>
        <dbReference type="EMBL" id="GIF85239.1"/>
    </source>
</evidence>
<sequence length="262" mass="28081">MFKWLRRGRAARPGATDPARLLANADTLRLVATRSADPQSLQLAIVAADLATKECPDPADQAVAWSMLCVLHREAATRGGGQGALQSRLDTAEQAGRRGLDLAPDGSQEWFRCASALATVLLERHLRLGDSTALPEAVELNRRIVAELDLDSPEYPGALGNLTNALKLLYGVTRDPALIEEAVVTAREAVELVRPDSPHYANVRVNLASAIAVQLSRTPSRALLDEARGHLRTALAALPPGHPHRATVEAFAAQLERGANLL</sequence>
<protein>
    <recommendedName>
        <fullName evidence="3">Tetratricopeptide repeat protein</fullName>
    </recommendedName>
</protein>
<proteinExistence type="predicted"/>
<evidence type="ECO:0008006" key="3">
    <source>
        <dbReference type="Google" id="ProtNLM"/>
    </source>
</evidence>
<accession>A0A8J3JY73</accession>
<dbReference type="AlphaFoldDB" id="A0A8J3JY73"/>
<reference evidence="1 2" key="1">
    <citation type="submission" date="2021-01" db="EMBL/GenBank/DDBJ databases">
        <title>Whole genome shotgun sequence of Catellatospora bangladeshensis NBRC 107357.</title>
        <authorList>
            <person name="Komaki H."/>
            <person name="Tamura T."/>
        </authorList>
    </citation>
    <scope>NUCLEOTIDE SEQUENCE [LARGE SCALE GENOMIC DNA]</scope>
    <source>
        <strain evidence="1 2">NBRC 107357</strain>
    </source>
</reference>
<dbReference type="RefSeq" id="WP_203754803.1">
    <property type="nucleotide sequence ID" value="NZ_BONF01000045.1"/>
</dbReference>
<name>A0A8J3JY73_9ACTN</name>
<evidence type="ECO:0000313" key="2">
    <source>
        <dbReference type="Proteomes" id="UP000601223"/>
    </source>
</evidence>
<keyword evidence="2" id="KW-1185">Reference proteome</keyword>
<dbReference type="Proteomes" id="UP000601223">
    <property type="component" value="Unassembled WGS sequence"/>
</dbReference>
<organism evidence="1 2">
    <name type="scientific">Catellatospora bangladeshensis</name>
    <dbReference type="NCBI Taxonomy" id="310355"/>
    <lineage>
        <taxon>Bacteria</taxon>
        <taxon>Bacillati</taxon>
        <taxon>Actinomycetota</taxon>
        <taxon>Actinomycetes</taxon>
        <taxon>Micromonosporales</taxon>
        <taxon>Micromonosporaceae</taxon>
        <taxon>Catellatospora</taxon>
    </lineage>
</organism>
<dbReference type="InterPro" id="IPR011990">
    <property type="entry name" value="TPR-like_helical_dom_sf"/>
</dbReference>